<dbReference type="CDD" id="cd01647">
    <property type="entry name" value="RT_LTR"/>
    <property type="match status" value="1"/>
</dbReference>
<evidence type="ECO:0000256" key="1">
    <source>
        <dbReference type="ARBA" id="ARBA00010879"/>
    </source>
</evidence>
<sequence>MMVPKPDGTLCFCNDFRQLNEVSVFDDYPMPSVDELLDRLGRSRYITTLDLTKGYWQVPLSENTKPKTVFSIPNGHWQYQTHPFSIHDATFQQLMDIVLWPHRAYVAAYLDDVVIHSEAWEDHLDRLQRVLLDTRHTLTEAAHLPPNLE</sequence>
<gene>
    <name evidence="4" type="ORF">QQF64_036233</name>
</gene>
<accession>A0ABR3NJ22</accession>
<dbReference type="SUPFAM" id="SSF56672">
    <property type="entry name" value="DNA/RNA polymerases"/>
    <property type="match status" value="1"/>
</dbReference>
<comment type="similarity">
    <text evidence="1">Belongs to the beta type-B retroviral polymerase family. HERV class-II K(HML-2) pol subfamily.</text>
</comment>
<feature type="domain" description="Reverse transcriptase" evidence="3">
    <location>
        <begin position="11"/>
        <end position="130"/>
    </location>
</feature>
<dbReference type="EMBL" id="JAYMGO010000004">
    <property type="protein sequence ID" value="KAL1276610.1"/>
    <property type="molecule type" value="Genomic_DNA"/>
</dbReference>
<keyword evidence="5" id="KW-1185">Reference proteome</keyword>
<protein>
    <recommendedName>
        <fullName evidence="2">ribonuclease H</fullName>
        <ecNumber evidence="2">3.1.26.4</ecNumber>
    </recommendedName>
</protein>
<name>A0ABR3NJ22_9TELE</name>
<dbReference type="EC" id="3.1.26.4" evidence="2"/>
<organism evidence="4 5">
    <name type="scientific">Cirrhinus molitorella</name>
    <name type="common">mud carp</name>
    <dbReference type="NCBI Taxonomy" id="172907"/>
    <lineage>
        <taxon>Eukaryota</taxon>
        <taxon>Metazoa</taxon>
        <taxon>Chordata</taxon>
        <taxon>Craniata</taxon>
        <taxon>Vertebrata</taxon>
        <taxon>Euteleostomi</taxon>
        <taxon>Actinopterygii</taxon>
        <taxon>Neopterygii</taxon>
        <taxon>Teleostei</taxon>
        <taxon>Ostariophysi</taxon>
        <taxon>Cypriniformes</taxon>
        <taxon>Cyprinidae</taxon>
        <taxon>Labeoninae</taxon>
        <taxon>Labeonini</taxon>
        <taxon>Cirrhinus</taxon>
    </lineage>
</organism>
<evidence type="ECO:0000256" key="2">
    <source>
        <dbReference type="ARBA" id="ARBA00012180"/>
    </source>
</evidence>
<dbReference type="Pfam" id="PF00078">
    <property type="entry name" value="RVT_1"/>
    <property type="match status" value="1"/>
</dbReference>
<proteinExistence type="inferred from homology"/>
<dbReference type="InterPro" id="IPR053134">
    <property type="entry name" value="RNA-dir_DNA_polymerase"/>
</dbReference>
<evidence type="ECO:0000313" key="4">
    <source>
        <dbReference type="EMBL" id="KAL1276610.1"/>
    </source>
</evidence>
<dbReference type="InterPro" id="IPR000477">
    <property type="entry name" value="RT_dom"/>
</dbReference>
<dbReference type="PANTHER" id="PTHR24559">
    <property type="entry name" value="TRANSPOSON TY3-I GAG-POL POLYPROTEIN"/>
    <property type="match status" value="1"/>
</dbReference>
<dbReference type="Proteomes" id="UP001558613">
    <property type="component" value="Unassembled WGS sequence"/>
</dbReference>
<dbReference type="InterPro" id="IPR043502">
    <property type="entry name" value="DNA/RNA_pol_sf"/>
</dbReference>
<dbReference type="PANTHER" id="PTHR24559:SF454">
    <property type="entry name" value="RIBONUCLEASE H"/>
    <property type="match status" value="1"/>
</dbReference>
<comment type="caution">
    <text evidence="4">The sequence shown here is derived from an EMBL/GenBank/DDBJ whole genome shotgun (WGS) entry which is preliminary data.</text>
</comment>
<reference evidence="4 5" key="1">
    <citation type="submission" date="2023-09" db="EMBL/GenBank/DDBJ databases">
        <authorList>
            <person name="Wang M."/>
        </authorList>
    </citation>
    <scope>NUCLEOTIDE SEQUENCE [LARGE SCALE GENOMIC DNA]</scope>
    <source>
        <strain evidence="4">GT-2023</strain>
        <tissue evidence="4">Liver</tissue>
    </source>
</reference>
<dbReference type="Gene3D" id="3.10.10.10">
    <property type="entry name" value="HIV Type 1 Reverse Transcriptase, subunit A, domain 1"/>
    <property type="match status" value="1"/>
</dbReference>
<dbReference type="InterPro" id="IPR043128">
    <property type="entry name" value="Rev_trsase/Diguanyl_cyclase"/>
</dbReference>
<evidence type="ECO:0000259" key="3">
    <source>
        <dbReference type="Pfam" id="PF00078"/>
    </source>
</evidence>
<evidence type="ECO:0000313" key="5">
    <source>
        <dbReference type="Proteomes" id="UP001558613"/>
    </source>
</evidence>
<dbReference type="Gene3D" id="3.30.70.270">
    <property type="match status" value="1"/>
</dbReference>